<reference evidence="2" key="3">
    <citation type="submission" date="2025-09" db="UniProtKB">
        <authorList>
            <consortium name="Ensembl"/>
        </authorList>
    </citation>
    <scope>IDENTIFICATION</scope>
</reference>
<dbReference type="InterPro" id="IPR025164">
    <property type="entry name" value="Toastrack_DUF4097"/>
</dbReference>
<dbReference type="PANTHER" id="PTHR34094">
    <property type="match status" value="1"/>
</dbReference>
<dbReference type="Proteomes" id="UP000314987">
    <property type="component" value="Unassembled WGS sequence"/>
</dbReference>
<dbReference type="STRING" id="29139.ENSVURP00010016119"/>
<gene>
    <name evidence="2" type="primary">FAM185A</name>
</gene>
<reference evidence="2" key="2">
    <citation type="submission" date="2025-08" db="UniProtKB">
        <authorList>
            <consortium name="Ensembl"/>
        </authorList>
    </citation>
    <scope>IDENTIFICATION</scope>
</reference>
<dbReference type="OMA" id="KTQSWFE"/>
<protein>
    <submittedName>
        <fullName evidence="2">Family with sequence similarity 185 member A</fullName>
    </submittedName>
</protein>
<dbReference type="Ensembl" id="ENSVURT00010018323.1">
    <property type="protein sequence ID" value="ENSVURP00010016119.1"/>
    <property type="gene ID" value="ENSVURG00010012355.1"/>
</dbReference>
<organism evidence="2 3">
    <name type="scientific">Vombatus ursinus</name>
    <name type="common">Common wombat</name>
    <dbReference type="NCBI Taxonomy" id="29139"/>
    <lineage>
        <taxon>Eukaryota</taxon>
        <taxon>Metazoa</taxon>
        <taxon>Chordata</taxon>
        <taxon>Craniata</taxon>
        <taxon>Vertebrata</taxon>
        <taxon>Euteleostomi</taxon>
        <taxon>Mammalia</taxon>
        <taxon>Metatheria</taxon>
        <taxon>Diprotodontia</taxon>
        <taxon>Vombatidae</taxon>
        <taxon>Vombatus</taxon>
    </lineage>
</organism>
<dbReference type="Pfam" id="PF13349">
    <property type="entry name" value="DUF4097"/>
    <property type="match status" value="1"/>
</dbReference>
<dbReference type="PANTHER" id="PTHR34094:SF1">
    <property type="entry name" value="PROTEIN FAM185A"/>
    <property type="match status" value="1"/>
</dbReference>
<dbReference type="Gene3D" id="2.160.20.120">
    <property type="match status" value="1"/>
</dbReference>
<evidence type="ECO:0000313" key="3">
    <source>
        <dbReference type="Proteomes" id="UP000314987"/>
    </source>
</evidence>
<evidence type="ECO:0000259" key="1">
    <source>
        <dbReference type="Pfam" id="PF13349"/>
    </source>
</evidence>
<dbReference type="GeneTree" id="ENSGT00390000016680"/>
<keyword evidence="3" id="KW-1185">Reference proteome</keyword>
<feature type="domain" description="DUF4097" evidence="1">
    <location>
        <begin position="114"/>
        <end position="314"/>
    </location>
</feature>
<accession>A0A4X2KV39</accession>
<sequence>MLIPGPGWWRGGPQLGPLGLWAGLRAAAAPAAVRRVPPARPCSRLERSPLNEPVVARKTPLKEWTLIVNPFGRLQARLPCDIAVRPLDPYHYPDSDRVLVTVSGVEGGSLDLDSIQVRYDEALKQMAIVSDSISQQASVEVKVPMKFDLNIRTSGTGCVKVQEAECDDCRIETEQGISIVQSVKSKKLHIQTKGGKVICLGTILGNTDIHASEKSTVTIDKLQGSSVNISTEDGLLKAEYLYTESSSLSSAAGDITLGSVHGDLTVHSKMGNITIDSLNGHLKASTHEGAIDVYVSQMGNVDLKSQKGSITIKVPSSLKAYLQLSGSKVDMNPEITLQEMKEVPKDNGVTINGHMNQTSECEKWIKANAPSGTVHLKSQSWFQSLRLKGF</sequence>
<name>A0A4X2KV39_VOMUR</name>
<evidence type="ECO:0000313" key="2">
    <source>
        <dbReference type="Ensembl" id="ENSVURP00010016119.1"/>
    </source>
</evidence>
<dbReference type="GeneID" id="114025313"/>
<dbReference type="OrthoDB" id="5984441at2759"/>
<dbReference type="AlphaFoldDB" id="A0A4X2KV39"/>
<proteinExistence type="predicted"/>
<dbReference type="RefSeq" id="XP_027694505.1">
    <property type="nucleotide sequence ID" value="XM_027838704.1"/>
</dbReference>
<reference evidence="3" key="1">
    <citation type="submission" date="2018-12" db="EMBL/GenBank/DDBJ databases">
        <authorList>
            <person name="Yazar S."/>
        </authorList>
    </citation>
    <scope>NUCLEOTIDE SEQUENCE [LARGE SCALE GENOMIC DNA]</scope>
</reference>
<dbReference type="CTD" id="222234"/>